<evidence type="ECO:0000313" key="17">
    <source>
        <dbReference type="EMBL" id="RMU34765.1"/>
    </source>
</evidence>
<comment type="similarity">
    <text evidence="1">Belongs to the SMC family. SbcC subfamily.</text>
</comment>
<reference evidence="17 18" key="1">
    <citation type="submission" date="2018-08" db="EMBL/GenBank/DDBJ databases">
        <title>Recombination of ecologically and evolutionarily significant loci maintains genetic cohesion in the Pseudomonas syringae species complex.</title>
        <authorList>
            <person name="Dillon M."/>
            <person name="Thakur S."/>
            <person name="Almeida R.N.D."/>
            <person name="Weir B.S."/>
            <person name="Guttman D.S."/>
        </authorList>
    </citation>
    <scope>NUCLEOTIDE SEQUENCE [LARGE SCALE GENOMIC DNA]</scope>
    <source>
        <strain evidence="17 18">ICMP 9749</strain>
    </source>
</reference>
<comment type="caution">
    <text evidence="17">The sequence shown here is derived from an EMBL/GenBank/DDBJ whole genome shotgun (WGS) entry which is preliminary data.</text>
</comment>
<feature type="coiled-coil region" evidence="14">
    <location>
        <begin position="869"/>
        <end position="908"/>
    </location>
</feature>
<evidence type="ECO:0000256" key="6">
    <source>
        <dbReference type="ARBA" id="ARBA00022741"/>
    </source>
</evidence>
<organism evidence="17 18">
    <name type="scientific">Pseudomonas avellanae</name>
    <dbReference type="NCBI Taxonomy" id="46257"/>
    <lineage>
        <taxon>Bacteria</taxon>
        <taxon>Pseudomonadati</taxon>
        <taxon>Pseudomonadota</taxon>
        <taxon>Gammaproteobacteria</taxon>
        <taxon>Pseudomonadales</taxon>
        <taxon>Pseudomonadaceae</taxon>
        <taxon>Pseudomonas</taxon>
    </lineage>
</organism>
<feature type="coiled-coil region" evidence="14">
    <location>
        <begin position="709"/>
        <end position="754"/>
    </location>
</feature>
<evidence type="ECO:0000256" key="5">
    <source>
        <dbReference type="ARBA" id="ARBA00022722"/>
    </source>
</evidence>
<feature type="domain" description="Rad50/SbcC-type AAA" evidence="16">
    <location>
        <begin position="82"/>
        <end position="299"/>
    </location>
</feature>
<proteinExistence type="inferred from homology"/>
<keyword evidence="4" id="KW-0235">DNA replication</keyword>
<keyword evidence="11 14" id="KW-0175">Coiled coil</keyword>
<dbReference type="GO" id="GO:0005524">
    <property type="term" value="F:ATP binding"/>
    <property type="evidence" value="ECO:0007669"/>
    <property type="project" value="UniProtKB-KW"/>
</dbReference>
<keyword evidence="5" id="KW-0540">Nuclease</keyword>
<protein>
    <recommendedName>
        <fullName evidence="3">Nuclease SbcCD subunit C</fullName>
    </recommendedName>
</protein>
<dbReference type="Pfam" id="PF13476">
    <property type="entry name" value="AAA_23"/>
    <property type="match status" value="1"/>
</dbReference>
<evidence type="ECO:0000256" key="10">
    <source>
        <dbReference type="ARBA" id="ARBA00022840"/>
    </source>
</evidence>
<feature type="coiled-coil region" evidence="14">
    <location>
        <begin position="608"/>
        <end position="635"/>
    </location>
</feature>
<evidence type="ECO:0000259" key="16">
    <source>
        <dbReference type="Pfam" id="PF13476"/>
    </source>
</evidence>
<evidence type="ECO:0000256" key="7">
    <source>
        <dbReference type="ARBA" id="ARBA00022759"/>
    </source>
</evidence>
<evidence type="ECO:0000256" key="8">
    <source>
        <dbReference type="ARBA" id="ARBA00022801"/>
    </source>
</evidence>
<evidence type="ECO:0000256" key="2">
    <source>
        <dbReference type="ARBA" id="ARBA00011322"/>
    </source>
</evidence>
<dbReference type="FunFam" id="3.40.50.300:FF:002537">
    <property type="entry name" value="Exonuclease SbcC"/>
    <property type="match status" value="1"/>
</dbReference>
<dbReference type="Proteomes" id="UP000281514">
    <property type="component" value="Unassembled WGS sequence"/>
</dbReference>
<evidence type="ECO:0000256" key="9">
    <source>
        <dbReference type="ARBA" id="ARBA00022839"/>
    </source>
</evidence>
<dbReference type="SUPFAM" id="SSF52540">
    <property type="entry name" value="P-loop containing nucleoside triphosphate hydrolases"/>
    <property type="match status" value="2"/>
</dbReference>
<feature type="compositionally biased region" description="Polar residues" evidence="15">
    <location>
        <begin position="362"/>
        <end position="375"/>
    </location>
</feature>
<dbReference type="GO" id="GO:0004527">
    <property type="term" value="F:exonuclease activity"/>
    <property type="evidence" value="ECO:0007669"/>
    <property type="project" value="UniProtKB-KW"/>
</dbReference>
<evidence type="ECO:0000256" key="1">
    <source>
        <dbReference type="ARBA" id="ARBA00006930"/>
    </source>
</evidence>
<sequence>MARQGRTAGAHRCRIRRQRQRRWQRWRGRADRTGPAHPTGIVQPCLAGQLRQRGGRTDPDRFRHAAARSSAGERTAMKILAIRLKNLASLAGPFEIDFTAEPLASAGLFAITGPTGAGKSTLLDALCLALFGAIPRLSNIGQSKVPDIDGDITTSDPRTLLRRGTGSGYAEVDFIGIDQRRYRARWETNRARDNATKKLQASRQTLTDLDSEQILSNQSKREFEQLIESRLGLNFEQFTRAVMLAQSEFSAFLKADDKERSELLEKLTNTAIYSQLGRRAYSKSKEAEEALKTLTAQASNIVPLGPEQLAELEQRFSDAQQHLKAHQAQQRQLELKQQWLIELHRLRDEQLAAQEALNSAQQTWDQQSGERQTLGQLERLSPQRHRFARRTTLNVQLDPLAEQIRQHQAQHTSLQGQQQQLETRRAQAHTSLLDAQQQHGSAKPLLQQAFDAQNTLNHLAQELNKARDLHQHTGQLCAEGQASLQTLLDQQQQVAQRLERIAEQLQRSGELAPLAQAWNAWRDRLKSLTLIANRLKHGHSELPALQQRAGVADQQLGEQRSALELLYREADCEVEAVTEQVQILGSLLQDNRKQQRAFEELTRLWASQQDVDRQLSELTRQQQNAQQQREQLNSEGLRVRDELTVAEQTLTVTRQLLERQRLARSASVEELRVQLQDDQPCPVCGSVEHPWHQPEALLESLTQHDDNEQASAQKAVDLLTEQRNQLREQVGGVIARQKELLRQHEQLIERHQALAPDLEAHPLAAQLLDRDADKRDGWLSQQLSQLNEVIARDEQRQQALLTLQKDAARLQQQLQAATDASQTAARHVAEQLKQLDADQQRLEEELTAFTPLVSPQVLEGLRSDASATVMQLEQQITQRLDQLEQQTEEQQEQRERQQNIEKQQIEQQARLQRQSELALEVTRLDAQQQASQQALTGLLGEHATAEQWQQALENAIEQARQTESSAAEALQQIHSQLIQLAGELKSGQQQQHAIQQELAELDVQISEWRSQHPELDDAALDTLLTYDDAHVDRLRQQLQATEKNLEQTKVLLQERDQRLQQHQAQHSDLNDEQQLTADLQTAQEQLAQSEQQCAELRAELSEDQRRRNANSELQTRIADANSEYLRWARLASLIGSAEGDKFRKIAQAYNLDLLVHHANAQLKQLVRRYRLKRGGSMLGLLVMDTEMGDELRSVHSLSGGETFLVSLALALGLASMASSTLRIESLFIDEGFGSLDPESLQLAMDALDGLQAQGRKVGVISHVQEMHERIPVQIRVRRQGNGLSTIEVGN</sequence>
<dbReference type="PANTHER" id="PTHR32114:SF2">
    <property type="entry name" value="ABC TRANSPORTER ABCH.3"/>
    <property type="match status" value="1"/>
</dbReference>
<dbReference type="Pfam" id="PF13558">
    <property type="entry name" value="SbcC_Walker_B"/>
    <property type="match status" value="1"/>
</dbReference>
<dbReference type="GO" id="GO:0004519">
    <property type="term" value="F:endonuclease activity"/>
    <property type="evidence" value="ECO:0007669"/>
    <property type="project" value="UniProtKB-KW"/>
</dbReference>
<dbReference type="FunFam" id="3.40.50.300:FF:001446">
    <property type="entry name" value="DsDNA exonuclease SbcC"/>
    <property type="match status" value="1"/>
</dbReference>
<dbReference type="GO" id="GO:0016887">
    <property type="term" value="F:ATP hydrolysis activity"/>
    <property type="evidence" value="ECO:0007669"/>
    <property type="project" value="InterPro"/>
</dbReference>
<evidence type="ECO:0000256" key="14">
    <source>
        <dbReference type="SAM" id="Coils"/>
    </source>
</evidence>
<keyword evidence="12" id="KW-0233">DNA recombination</keyword>
<dbReference type="EMBL" id="RBTX01000290">
    <property type="protein sequence ID" value="RMU34765.1"/>
    <property type="molecule type" value="Genomic_DNA"/>
</dbReference>
<evidence type="ECO:0000256" key="4">
    <source>
        <dbReference type="ARBA" id="ARBA00022705"/>
    </source>
</evidence>
<feature type="coiled-coil region" evidence="14">
    <location>
        <begin position="1031"/>
        <end position="1106"/>
    </location>
</feature>
<dbReference type="PANTHER" id="PTHR32114">
    <property type="entry name" value="ABC TRANSPORTER ABCH.3"/>
    <property type="match status" value="1"/>
</dbReference>
<dbReference type="InterPro" id="IPR027417">
    <property type="entry name" value="P-loop_NTPase"/>
</dbReference>
<dbReference type="InterPro" id="IPR038729">
    <property type="entry name" value="Rad50/SbcC_AAA"/>
</dbReference>
<feature type="coiled-coil region" evidence="14">
    <location>
        <begin position="800"/>
        <end position="845"/>
    </location>
</feature>
<dbReference type="GO" id="GO:0006310">
    <property type="term" value="P:DNA recombination"/>
    <property type="evidence" value="ECO:0007669"/>
    <property type="project" value="UniProtKB-KW"/>
</dbReference>
<dbReference type="GO" id="GO:0006260">
    <property type="term" value="P:DNA replication"/>
    <property type="evidence" value="ECO:0007669"/>
    <property type="project" value="UniProtKB-KW"/>
</dbReference>
<evidence type="ECO:0000256" key="11">
    <source>
        <dbReference type="ARBA" id="ARBA00023054"/>
    </source>
</evidence>
<evidence type="ECO:0000256" key="15">
    <source>
        <dbReference type="SAM" id="MobiDB-lite"/>
    </source>
</evidence>
<feature type="region of interest" description="Disordered" evidence="15">
    <location>
        <begin position="1"/>
        <end position="41"/>
    </location>
</feature>
<feature type="compositionally biased region" description="Basic residues" evidence="15">
    <location>
        <begin position="9"/>
        <end position="27"/>
    </location>
</feature>
<evidence type="ECO:0000313" key="18">
    <source>
        <dbReference type="Proteomes" id="UP000281514"/>
    </source>
</evidence>
<comment type="function">
    <text evidence="13">SbcCD cleaves DNA hairpin structures. These structures can inhibit DNA replication and are intermediates in certain DNA recombination reactions. The complex acts as a 3'-&gt;5' double strand exonuclease that can open hairpins. It also has a 5' single-strand endonuclease activity.</text>
</comment>
<evidence type="ECO:0000256" key="12">
    <source>
        <dbReference type="ARBA" id="ARBA00023172"/>
    </source>
</evidence>
<evidence type="ECO:0000256" key="13">
    <source>
        <dbReference type="ARBA" id="ARBA00055999"/>
    </source>
</evidence>
<feature type="region of interest" description="Disordered" evidence="15">
    <location>
        <begin position="362"/>
        <end position="387"/>
    </location>
</feature>
<evidence type="ECO:0000256" key="3">
    <source>
        <dbReference type="ARBA" id="ARBA00013368"/>
    </source>
</evidence>
<dbReference type="Gene3D" id="3.40.50.300">
    <property type="entry name" value="P-loop containing nucleotide triphosphate hydrolases"/>
    <property type="match status" value="2"/>
</dbReference>
<keyword evidence="6" id="KW-0547">Nucleotide-binding</keyword>
<gene>
    <name evidence="17" type="ORF">ALP32_04376</name>
</gene>
<keyword evidence="10" id="KW-0067">ATP-binding</keyword>
<name>A0A3M5TMH7_9PSED</name>
<keyword evidence="7" id="KW-0255">Endonuclease</keyword>
<feature type="coiled-coil region" evidence="14">
    <location>
        <begin position="945"/>
        <end position="972"/>
    </location>
</feature>
<accession>A0A3M5TMH7</accession>
<keyword evidence="8" id="KW-0378">Hydrolase</keyword>
<comment type="subunit">
    <text evidence="2">Heterodimer of SbcC and SbcD.</text>
</comment>
<dbReference type="GO" id="GO:0006302">
    <property type="term" value="P:double-strand break repair"/>
    <property type="evidence" value="ECO:0007669"/>
    <property type="project" value="InterPro"/>
</dbReference>
<keyword evidence="9 17" id="KW-0269">Exonuclease</keyword>